<comment type="caution">
    <text evidence="4">The sequence shown here is derived from an EMBL/GenBank/DDBJ whole genome shotgun (WGS) entry which is preliminary data.</text>
</comment>
<dbReference type="OrthoDB" id="1776264at2"/>
<feature type="domain" description="Pyrrolo-quinoline quinone repeat" evidence="3">
    <location>
        <begin position="467"/>
        <end position="619"/>
    </location>
</feature>
<evidence type="ECO:0000313" key="4">
    <source>
        <dbReference type="EMBL" id="PZX56769.1"/>
    </source>
</evidence>
<keyword evidence="1" id="KW-0732">Signal</keyword>
<dbReference type="Proteomes" id="UP000248882">
    <property type="component" value="Unassembled WGS sequence"/>
</dbReference>
<dbReference type="Gene3D" id="3.60.21.10">
    <property type="match status" value="1"/>
</dbReference>
<dbReference type="SUPFAM" id="SSF50998">
    <property type="entry name" value="Quinoprotein alcohol dehydrogenase-like"/>
    <property type="match status" value="2"/>
</dbReference>
<keyword evidence="5" id="KW-1185">Reference proteome</keyword>
<dbReference type="InterPro" id="IPR029052">
    <property type="entry name" value="Metallo-depent_PP-like"/>
</dbReference>
<dbReference type="InterPro" id="IPR004843">
    <property type="entry name" value="Calcineurin-like_PHP"/>
</dbReference>
<organism evidence="4 5">
    <name type="scientific">Algoriphagus chordae</name>
    <dbReference type="NCBI Taxonomy" id="237019"/>
    <lineage>
        <taxon>Bacteria</taxon>
        <taxon>Pseudomonadati</taxon>
        <taxon>Bacteroidota</taxon>
        <taxon>Cytophagia</taxon>
        <taxon>Cytophagales</taxon>
        <taxon>Cyclobacteriaceae</taxon>
        <taxon>Algoriphagus</taxon>
    </lineage>
</organism>
<protein>
    <submittedName>
        <fullName evidence="4">Outer membrane protein assembly factor BamB</fullName>
    </submittedName>
</protein>
<evidence type="ECO:0000313" key="5">
    <source>
        <dbReference type="Proteomes" id="UP000248882"/>
    </source>
</evidence>
<feature type="domain" description="Calcineurin-like phosphoesterase" evidence="2">
    <location>
        <begin position="113"/>
        <end position="286"/>
    </location>
</feature>
<gene>
    <name evidence="4" type="ORF">LV85_00702</name>
</gene>
<proteinExistence type="predicted"/>
<evidence type="ECO:0000259" key="2">
    <source>
        <dbReference type="Pfam" id="PF00149"/>
    </source>
</evidence>
<dbReference type="SMART" id="SM00564">
    <property type="entry name" value="PQQ"/>
    <property type="match status" value="5"/>
</dbReference>
<reference evidence="4 5" key="1">
    <citation type="submission" date="2018-06" db="EMBL/GenBank/DDBJ databases">
        <title>Genomic Encyclopedia of Archaeal and Bacterial Type Strains, Phase II (KMG-II): from individual species to whole genera.</title>
        <authorList>
            <person name="Goeker M."/>
        </authorList>
    </citation>
    <scope>NUCLEOTIDE SEQUENCE [LARGE SCALE GENOMIC DNA]</scope>
    <source>
        <strain evidence="4 5">DSM 19830</strain>
    </source>
</reference>
<dbReference type="PANTHER" id="PTHR34512:SF30">
    <property type="entry name" value="OUTER MEMBRANE PROTEIN ASSEMBLY FACTOR BAMB"/>
    <property type="match status" value="1"/>
</dbReference>
<dbReference type="PANTHER" id="PTHR34512">
    <property type="entry name" value="CELL SURFACE PROTEIN"/>
    <property type="match status" value="1"/>
</dbReference>
<dbReference type="EMBL" id="QKZT01000002">
    <property type="protein sequence ID" value="PZX56769.1"/>
    <property type="molecule type" value="Genomic_DNA"/>
</dbReference>
<dbReference type="InterPro" id="IPR002372">
    <property type="entry name" value="PQQ_rpt_dom"/>
</dbReference>
<dbReference type="Pfam" id="PF00149">
    <property type="entry name" value="Metallophos"/>
    <property type="match status" value="1"/>
</dbReference>
<dbReference type="SUPFAM" id="SSF56300">
    <property type="entry name" value="Metallo-dependent phosphatases"/>
    <property type="match status" value="1"/>
</dbReference>
<dbReference type="InterPro" id="IPR011047">
    <property type="entry name" value="Quinoprotein_ADH-like_sf"/>
</dbReference>
<feature type="chain" id="PRO_5016046426" evidence="1">
    <location>
        <begin position="22"/>
        <end position="829"/>
    </location>
</feature>
<feature type="domain" description="Pyrrolo-quinoline quinone repeat" evidence="3">
    <location>
        <begin position="639"/>
        <end position="798"/>
    </location>
</feature>
<evidence type="ECO:0000259" key="3">
    <source>
        <dbReference type="Pfam" id="PF13360"/>
    </source>
</evidence>
<dbReference type="Gene3D" id="2.130.10.10">
    <property type="entry name" value="YVTN repeat-like/Quinoprotein amine dehydrogenase"/>
    <property type="match status" value="2"/>
</dbReference>
<dbReference type="CDD" id="cd00838">
    <property type="entry name" value="MPP_superfamily"/>
    <property type="match status" value="1"/>
</dbReference>
<dbReference type="GO" id="GO:0016787">
    <property type="term" value="F:hydrolase activity"/>
    <property type="evidence" value="ECO:0007669"/>
    <property type="project" value="InterPro"/>
</dbReference>
<feature type="signal peptide" evidence="1">
    <location>
        <begin position="1"/>
        <end position="21"/>
    </location>
</feature>
<dbReference type="AlphaFoldDB" id="A0A2W7RQL6"/>
<evidence type="ECO:0000256" key="1">
    <source>
        <dbReference type="SAM" id="SignalP"/>
    </source>
</evidence>
<accession>A0A2W7RQL6</accession>
<name>A0A2W7RQL6_9BACT</name>
<sequence length="829" mass="92795">MKIKLSFALIFMIGMSQSVFAQLKGTIYWDENGNGVKDASEKGVSEAVVSDGLHVIRTNADGTFDLEGWEKQRFVTIYPSADFDSPTRYIPITSNSQNYDFGVIAKEKKENVTFLHISDTETYEYGDWVDDLKKYIKVQKPDFVVHTGDICYESGMKWHSEHLTEKQLGIPIYYNLGNHDLIKGEYGEKYFESKFGPAWYALEVGNTLYVITPMMSGDYAPSFTREDIGTWMQNLVNAYAKDMPKIFFNHDLLTNGDEFDFKVNEEKSIHLNDYNLKSWVYGHWHINMVKTHGESGVTTYSTATLAMGGIDHSPSSFREIKVDAKGDTKSQLIWTYLDRDIQIVNPQEGNMTLSSDGLLHFSVNVYDSGSEVDSVLYSLWDKNGFSWTSSMQEDNWSKMNKVTDWNWRANIDPGDHTNATLVVDAYLASGEIIHRKSTFRIVTAASPEVTTNDTWANLAGNSAHDAVVSSVQKPPYELAWTANIGSNIYMSSPVLFKQFVLSAGFDDSNEDKNFIACWDAFGGEEVWKFRTKNGVKNQMVIVGDLVVATDMLGITYAIDIASGELIWEKDLQYRRLPGFITGLVTDGEIVYTGFAEALSALDAASGNIIWTSKKGGGGEGTTPTMTIADSVLITGRHWGSLDAFDRFTGKFLWSRSDQGLRFRDGVIAYKEGSLWVAEQDTFHEIDLKTGETKRTFATAMKNTGTSSPIVLKDRVILAGSNPGLASFDRTTGQKLWEFEVDPALFYTPSYFKDQQQSLESTPILVGDHLVFGAMDGKVYAVEANTGRLLWKRYLGAPIMTSAAISDKGFYICDFAGNIYYYESLNGTPY</sequence>
<dbReference type="InterPro" id="IPR015943">
    <property type="entry name" value="WD40/YVTN_repeat-like_dom_sf"/>
</dbReference>
<dbReference type="InterPro" id="IPR018391">
    <property type="entry name" value="PQQ_b-propeller_rpt"/>
</dbReference>
<dbReference type="Pfam" id="PF13360">
    <property type="entry name" value="PQQ_2"/>
    <property type="match status" value="2"/>
</dbReference>
<dbReference type="RefSeq" id="WP_111316784.1">
    <property type="nucleotide sequence ID" value="NZ_QKZT01000002.1"/>
</dbReference>